<dbReference type="SUPFAM" id="SSF111069">
    <property type="entry name" value="Hypothetical protein yfbM"/>
    <property type="match status" value="1"/>
</dbReference>
<name>A0ABY7H0B8_9BACT</name>
<sequence>MSVTACLTELSADEIQACRADPALLAAILADRSRPSCGLDKAWAGLRFLFVAGDYPLEAAMLDVEQAEKLGAYQVRFVSPSAMHKLADDFDWEGRADDLARYYAPERMAGVYPDIWARDGDAALRYLLSFIPALREFTGAAADRKAGAVVVIG</sequence>
<proteinExistence type="predicted"/>
<dbReference type="EMBL" id="CP114040">
    <property type="protein sequence ID" value="WAS92647.1"/>
    <property type="molecule type" value="Genomic_DNA"/>
</dbReference>
<gene>
    <name evidence="1" type="ORF">O0S08_41235</name>
</gene>
<dbReference type="RefSeq" id="WP_269035004.1">
    <property type="nucleotide sequence ID" value="NZ_CP114040.1"/>
</dbReference>
<dbReference type="Pfam" id="PF08974">
    <property type="entry name" value="DUF1877"/>
    <property type="match status" value="1"/>
</dbReference>
<evidence type="ECO:0000313" key="2">
    <source>
        <dbReference type="Proteomes" id="UP001164459"/>
    </source>
</evidence>
<accession>A0ABY7H0B8</accession>
<dbReference type="InterPro" id="IPR015068">
    <property type="entry name" value="DUF1877"/>
</dbReference>
<protein>
    <submittedName>
        <fullName evidence="1">DUF1877 family protein</fullName>
    </submittedName>
</protein>
<dbReference type="InterPro" id="IPR035944">
    <property type="entry name" value="YfbM-like_sf"/>
</dbReference>
<dbReference type="Proteomes" id="UP001164459">
    <property type="component" value="Chromosome"/>
</dbReference>
<dbReference type="Gene3D" id="3.40.1760.10">
    <property type="entry name" value="YfbM-like super family"/>
    <property type="match status" value="1"/>
</dbReference>
<reference evidence="1" key="1">
    <citation type="submission" date="2022-11" db="EMBL/GenBank/DDBJ databases">
        <title>Minimal conservation of predation-associated metabolite biosynthetic gene clusters underscores biosynthetic potential of Myxococcota including descriptions for ten novel species: Archangium lansinium sp. nov., Myxococcus landrumus sp. nov., Nannocystis bai.</title>
        <authorList>
            <person name="Ahearne A."/>
            <person name="Stevens C."/>
            <person name="Dowd S."/>
        </authorList>
    </citation>
    <scope>NUCLEOTIDE SEQUENCE</scope>
    <source>
        <strain evidence="1">Fl3</strain>
    </source>
</reference>
<evidence type="ECO:0000313" key="1">
    <source>
        <dbReference type="EMBL" id="WAS92647.1"/>
    </source>
</evidence>
<organism evidence="1 2">
    <name type="scientific">Nannocystis punicea</name>
    <dbReference type="NCBI Taxonomy" id="2995304"/>
    <lineage>
        <taxon>Bacteria</taxon>
        <taxon>Pseudomonadati</taxon>
        <taxon>Myxococcota</taxon>
        <taxon>Polyangia</taxon>
        <taxon>Nannocystales</taxon>
        <taxon>Nannocystaceae</taxon>
        <taxon>Nannocystis</taxon>
    </lineage>
</organism>
<keyword evidence="2" id="KW-1185">Reference proteome</keyword>